<comment type="caution">
    <text evidence="1">The sequence shown here is derived from an EMBL/GenBank/DDBJ whole genome shotgun (WGS) entry which is preliminary data.</text>
</comment>
<sequence>MNTLQRKAEAAANHKANLSASVKRRMEVARSNNDAGLLNVLEQEMKQLGLN</sequence>
<evidence type="ECO:0000313" key="1">
    <source>
        <dbReference type="EMBL" id="MBD2315851.1"/>
    </source>
</evidence>
<organism evidence="1 2">
    <name type="scientific">Phormidium tenue FACHB-1050</name>
    <dbReference type="NCBI Taxonomy" id="2692857"/>
    <lineage>
        <taxon>Bacteria</taxon>
        <taxon>Bacillati</taxon>
        <taxon>Cyanobacteriota</taxon>
        <taxon>Cyanophyceae</taxon>
        <taxon>Oscillatoriophycideae</taxon>
        <taxon>Oscillatoriales</taxon>
        <taxon>Oscillatoriaceae</taxon>
        <taxon>Phormidium</taxon>
    </lineage>
</organism>
<name>A0ABR8C5K9_9CYAN</name>
<gene>
    <name evidence="1" type="ORF">H6G05_03185</name>
</gene>
<evidence type="ECO:0000313" key="2">
    <source>
        <dbReference type="Proteomes" id="UP000618445"/>
    </source>
</evidence>
<dbReference type="RefSeq" id="WP_190576237.1">
    <property type="nucleotide sequence ID" value="NZ_CAWPQU010000023.1"/>
</dbReference>
<reference evidence="1 2" key="1">
    <citation type="journal article" date="2020" name="ISME J.">
        <title>Comparative genomics reveals insights into cyanobacterial evolution and habitat adaptation.</title>
        <authorList>
            <person name="Chen M.Y."/>
            <person name="Teng W.K."/>
            <person name="Zhao L."/>
            <person name="Hu C.X."/>
            <person name="Zhou Y.K."/>
            <person name="Han B.P."/>
            <person name="Song L.R."/>
            <person name="Shu W.S."/>
        </authorList>
    </citation>
    <scope>NUCLEOTIDE SEQUENCE [LARGE SCALE GENOMIC DNA]</scope>
    <source>
        <strain evidence="1 2">FACHB-1050</strain>
    </source>
</reference>
<dbReference type="Proteomes" id="UP000618445">
    <property type="component" value="Unassembled WGS sequence"/>
</dbReference>
<protein>
    <submittedName>
        <fullName evidence="1">Uncharacterized protein</fullName>
    </submittedName>
</protein>
<accession>A0ABR8C5K9</accession>
<keyword evidence="2" id="KW-1185">Reference proteome</keyword>
<dbReference type="EMBL" id="JACJQY010000003">
    <property type="protein sequence ID" value="MBD2315851.1"/>
    <property type="molecule type" value="Genomic_DNA"/>
</dbReference>
<proteinExistence type="predicted"/>